<keyword evidence="1" id="KW-0732">Signal</keyword>
<sequence>MRFLQLILATLIAGLAYSQSDVRFCNDPDTQSISEAGLIPSNCDWSDGTEDNSSGKKYCIDLCNGKFTQQDTCNDSRCEAQGGGYWKYGPDQGKKKPGQCYCTCACPPKNN</sequence>
<feature type="chain" id="PRO_5046300470" evidence="1">
    <location>
        <begin position="19"/>
        <end position="111"/>
    </location>
</feature>
<comment type="caution">
    <text evidence="2">The sequence shown here is derived from an EMBL/GenBank/DDBJ whole genome shotgun (WGS) entry which is preliminary data.</text>
</comment>
<feature type="signal peptide" evidence="1">
    <location>
        <begin position="1"/>
        <end position="18"/>
    </location>
</feature>
<reference evidence="2 3" key="1">
    <citation type="journal article" date="2021" name="Nat. Commun.">
        <title>Genetic determinants of endophytism in the Arabidopsis root mycobiome.</title>
        <authorList>
            <person name="Mesny F."/>
            <person name="Miyauchi S."/>
            <person name="Thiergart T."/>
            <person name="Pickel B."/>
            <person name="Atanasova L."/>
            <person name="Karlsson M."/>
            <person name="Huettel B."/>
            <person name="Barry K.W."/>
            <person name="Haridas S."/>
            <person name="Chen C."/>
            <person name="Bauer D."/>
            <person name="Andreopoulos W."/>
            <person name="Pangilinan J."/>
            <person name="LaButti K."/>
            <person name="Riley R."/>
            <person name="Lipzen A."/>
            <person name="Clum A."/>
            <person name="Drula E."/>
            <person name="Henrissat B."/>
            <person name="Kohler A."/>
            <person name="Grigoriev I.V."/>
            <person name="Martin F.M."/>
            <person name="Hacquard S."/>
        </authorList>
    </citation>
    <scope>NUCLEOTIDE SEQUENCE [LARGE SCALE GENOMIC DNA]</scope>
    <source>
        <strain evidence="2 3">MPI-SDFR-AT-0080</strain>
    </source>
</reference>
<gene>
    <name evidence="2" type="ORF">B0J12DRAFT_81533</name>
</gene>
<organism evidence="2 3">
    <name type="scientific">Macrophomina phaseolina</name>
    <dbReference type="NCBI Taxonomy" id="35725"/>
    <lineage>
        <taxon>Eukaryota</taxon>
        <taxon>Fungi</taxon>
        <taxon>Dikarya</taxon>
        <taxon>Ascomycota</taxon>
        <taxon>Pezizomycotina</taxon>
        <taxon>Dothideomycetes</taxon>
        <taxon>Dothideomycetes incertae sedis</taxon>
        <taxon>Botryosphaeriales</taxon>
        <taxon>Botryosphaeriaceae</taxon>
        <taxon>Macrophomina</taxon>
    </lineage>
</organism>
<keyword evidence="3" id="KW-1185">Reference proteome</keyword>
<accession>A0ABQ8GC00</accession>
<name>A0ABQ8GC00_9PEZI</name>
<dbReference type="EMBL" id="JAGTJR010000012">
    <property type="protein sequence ID" value="KAH7051248.1"/>
    <property type="molecule type" value="Genomic_DNA"/>
</dbReference>
<evidence type="ECO:0000256" key="1">
    <source>
        <dbReference type="SAM" id="SignalP"/>
    </source>
</evidence>
<proteinExistence type="predicted"/>
<dbReference type="Proteomes" id="UP000774617">
    <property type="component" value="Unassembled WGS sequence"/>
</dbReference>
<evidence type="ECO:0000313" key="3">
    <source>
        <dbReference type="Proteomes" id="UP000774617"/>
    </source>
</evidence>
<evidence type="ECO:0000313" key="2">
    <source>
        <dbReference type="EMBL" id="KAH7051248.1"/>
    </source>
</evidence>
<protein>
    <submittedName>
        <fullName evidence="2">Uncharacterized protein</fullName>
    </submittedName>
</protein>